<evidence type="ECO:0000256" key="8">
    <source>
        <dbReference type="PROSITE-ProRule" id="PRU01005"/>
    </source>
</evidence>
<feature type="binding site" evidence="9">
    <location>
        <position position="707"/>
    </location>
    <ligand>
        <name>Zn(2+)</name>
        <dbReference type="ChEBI" id="CHEBI:29105"/>
        <note>catalytic</note>
    </ligand>
</feature>
<feature type="active site" evidence="9">
    <location>
        <position position="704"/>
    </location>
</feature>
<dbReference type="Pfam" id="PF01400">
    <property type="entry name" value="Astacin"/>
    <property type="match status" value="3"/>
</dbReference>
<dbReference type="InterPro" id="IPR034035">
    <property type="entry name" value="Astacin-like_dom"/>
</dbReference>
<keyword evidence="14" id="KW-1185">Reference proteome</keyword>
<evidence type="ECO:0000313" key="13">
    <source>
        <dbReference type="EMBL" id="CAH3176698.1"/>
    </source>
</evidence>
<feature type="domain" description="Peptidase M12A" evidence="12">
    <location>
        <begin position="39"/>
        <end position="238"/>
    </location>
</feature>
<feature type="binding site" evidence="9">
    <location>
        <position position="426"/>
    </location>
    <ligand>
        <name>Zn(2+)</name>
        <dbReference type="ChEBI" id="CHEBI:29105"/>
        <note>catalytic</note>
    </ligand>
</feature>
<reference evidence="13 14" key="1">
    <citation type="submission" date="2022-05" db="EMBL/GenBank/DDBJ databases">
        <authorList>
            <consortium name="Genoscope - CEA"/>
            <person name="William W."/>
        </authorList>
    </citation>
    <scope>NUCLEOTIDE SEQUENCE [LARGE SCALE GENOMIC DNA]</scope>
</reference>
<feature type="binding site" evidence="9">
    <location>
        <position position="430"/>
    </location>
    <ligand>
        <name>Zn(2+)</name>
        <dbReference type="ChEBI" id="CHEBI:29105"/>
        <note>catalytic</note>
    </ligand>
</feature>
<keyword evidence="4 9" id="KW-0479">Metal-binding</keyword>
<feature type="binding site" evidence="9">
    <location>
        <position position="703"/>
    </location>
    <ligand>
        <name>Zn(2+)</name>
        <dbReference type="ChEBI" id="CHEBI:29105"/>
        <note>catalytic</note>
    </ligand>
</feature>
<feature type="active site" evidence="9">
    <location>
        <position position="427"/>
    </location>
</feature>
<evidence type="ECO:0000256" key="4">
    <source>
        <dbReference type="ARBA" id="ARBA00022723"/>
    </source>
</evidence>
<feature type="non-terminal residue" evidence="13">
    <location>
        <position position="1"/>
    </location>
</feature>
<dbReference type="Pfam" id="PF01549">
    <property type="entry name" value="ShK"/>
    <property type="match status" value="2"/>
</dbReference>
<dbReference type="SMART" id="SM00254">
    <property type="entry name" value="ShKT"/>
    <property type="match status" value="2"/>
</dbReference>
<feature type="domain" description="ShKT" evidence="11">
    <location>
        <begin position="246"/>
        <end position="277"/>
    </location>
</feature>
<dbReference type="InterPro" id="IPR003582">
    <property type="entry name" value="ShKT_dom"/>
</dbReference>
<dbReference type="InterPro" id="IPR006026">
    <property type="entry name" value="Peptidase_Metallo"/>
</dbReference>
<comment type="caution">
    <text evidence="8">Lacks conserved residue(s) required for the propagation of feature annotation.</text>
</comment>
<keyword evidence="3 9" id="KW-0645">Protease</keyword>
<feature type="domain" description="ShKT" evidence="11">
    <location>
        <begin position="816"/>
        <end position="847"/>
    </location>
</feature>
<dbReference type="EC" id="3.4.24.-" evidence="10"/>
<comment type="caution">
    <text evidence="13">The sequence shown here is derived from an EMBL/GenBank/DDBJ whole genome shotgun (WGS) entry which is preliminary data.</text>
</comment>
<evidence type="ECO:0000256" key="6">
    <source>
        <dbReference type="ARBA" id="ARBA00022833"/>
    </source>
</evidence>
<name>A0ABN8RD13_9CNID</name>
<evidence type="ECO:0000313" key="14">
    <source>
        <dbReference type="Proteomes" id="UP001159405"/>
    </source>
</evidence>
<sequence length="847" mass="95354">FLICIVENEGLYDPDLYEGDMILRPDQRVAAEMGLDVDNPMGRGSTKGRQWPGGVMAYVIDSSLSRDSRAMSAIRAGMEEWTRKTCIRFRERTNERAYANFKLGSGCSSYVGRTGSRQDISLASGCWYRGIVAHEIGHALGFYHEQSRPDRDNYVTIMWNNIIESTKFNFNKYNRGTIDSLGTEYDYGSVMHYGSRAFSKNGRPTIVAKKSGVTLGQRDGISPIDAQQMNLLYKSQCNGGGGGGSCVDKDNRCSRWTTYCSYHKYVRANCKKTCGLTMKWLYVAFTLYVKFAASGNPEENEGVYDPDLFEGDMILTPDQRMAAELGLDVDNPLGRGATIGRQWPRGDLVYVIDSSLSKEVKAVKAIREAMTEWSSKTCIRFKKRTNETAYVRFKLGSGCSSHVGRLGRRQDINLARGCWTRGIVAHEIGHALGFYHEQSRPDRDEYVTILWDNIKTGKSHNFKKYNRGTIDSLGSPYDYGSVMHYGSKAFSKNGKPTIVAKPNPKVTLGQRKGISATDAKQMNLLYKSQCSERHCLSNKCSSPSANKSHITSNTMKWLYVFALYVAFAAASETPDENEGVYNPDLYEGDMILTPDQRMAAEMGLDVDNPLGRGLSENRKWPDGKLVYAIDPSLAQDSRAMDAIRAGMEEWTTLTCIRFKRRTDEKNYVYFKPGSGCSSYVGKTGYRQDINLARGCWYRGVVAHEIGHALGFYHEQSRPDRDNYVTIMWDNIIEGYKFNFHTYHRGTTDSLGTRYDYGSVMHYGSRAFSKNGKPTIVAKKSGVKIGQRDGISAVDAEQMNRLYKCGGAYTGVVGSTCVDKSRWCKYWTRHCKNQQYVIDNCKRTCNRC</sequence>
<dbReference type="PANTHER" id="PTHR10127">
    <property type="entry name" value="DISCOIDIN, CUB, EGF, LAMININ , AND ZINC METALLOPROTEASE DOMAIN CONTAINING"/>
    <property type="match status" value="1"/>
</dbReference>
<dbReference type="InterPro" id="IPR001506">
    <property type="entry name" value="Peptidase_M12A"/>
</dbReference>
<evidence type="ECO:0000256" key="9">
    <source>
        <dbReference type="PROSITE-ProRule" id="PRU01211"/>
    </source>
</evidence>
<feature type="binding site" evidence="9">
    <location>
        <position position="713"/>
    </location>
    <ligand>
        <name>Zn(2+)</name>
        <dbReference type="ChEBI" id="CHEBI:29105"/>
        <note>catalytic</note>
    </ligand>
</feature>
<keyword evidence="6 9" id="KW-0862">Zinc</keyword>
<dbReference type="CDD" id="cd04280">
    <property type="entry name" value="ZnMc_astacin_like"/>
    <property type="match status" value="3"/>
</dbReference>
<keyword evidence="2" id="KW-0800">Toxin</keyword>
<proteinExistence type="predicted"/>
<evidence type="ECO:0000256" key="3">
    <source>
        <dbReference type="ARBA" id="ARBA00022670"/>
    </source>
</evidence>
<dbReference type="PANTHER" id="PTHR10127:SF780">
    <property type="entry name" value="METALLOENDOPEPTIDASE"/>
    <property type="match status" value="1"/>
</dbReference>
<feature type="domain" description="Peptidase M12A" evidence="12">
    <location>
        <begin position="608"/>
        <end position="805"/>
    </location>
</feature>
<feature type="domain" description="Peptidase M12A" evidence="12">
    <location>
        <begin position="337"/>
        <end position="531"/>
    </location>
</feature>
<dbReference type="PRINTS" id="PR00480">
    <property type="entry name" value="ASTACIN"/>
</dbReference>
<dbReference type="InterPro" id="IPR024079">
    <property type="entry name" value="MetalloPept_cat_dom_sf"/>
</dbReference>
<evidence type="ECO:0000256" key="5">
    <source>
        <dbReference type="ARBA" id="ARBA00022801"/>
    </source>
</evidence>
<evidence type="ECO:0000256" key="10">
    <source>
        <dbReference type="RuleBase" id="RU361183"/>
    </source>
</evidence>
<evidence type="ECO:0000256" key="2">
    <source>
        <dbReference type="ARBA" id="ARBA00022656"/>
    </source>
</evidence>
<evidence type="ECO:0000259" key="11">
    <source>
        <dbReference type="PROSITE" id="PS51670"/>
    </source>
</evidence>
<keyword evidence="5 9" id="KW-0378">Hydrolase</keyword>
<gene>
    <name evidence="13" type="ORF">PLOB_00018429</name>
</gene>
<dbReference type="Proteomes" id="UP001159405">
    <property type="component" value="Unassembled WGS sequence"/>
</dbReference>
<comment type="cofactor">
    <cofactor evidence="9 10">
        <name>Zn(2+)</name>
        <dbReference type="ChEBI" id="CHEBI:29105"/>
    </cofactor>
    <text evidence="9 10">Binds 1 zinc ion per subunit.</text>
</comment>
<feature type="active site" evidence="9">
    <location>
        <position position="135"/>
    </location>
</feature>
<dbReference type="PROSITE" id="PS51864">
    <property type="entry name" value="ASTACIN"/>
    <property type="match status" value="3"/>
</dbReference>
<dbReference type="PROSITE" id="PS51670">
    <property type="entry name" value="SHKT"/>
    <property type="match status" value="2"/>
</dbReference>
<feature type="binding site" evidence="9">
    <location>
        <position position="436"/>
    </location>
    <ligand>
        <name>Zn(2+)</name>
        <dbReference type="ChEBI" id="CHEBI:29105"/>
        <note>catalytic</note>
    </ligand>
</feature>
<evidence type="ECO:0000256" key="1">
    <source>
        <dbReference type="ARBA" id="ARBA00002657"/>
    </source>
</evidence>
<organism evidence="13 14">
    <name type="scientific">Porites lobata</name>
    <dbReference type="NCBI Taxonomy" id="104759"/>
    <lineage>
        <taxon>Eukaryota</taxon>
        <taxon>Metazoa</taxon>
        <taxon>Cnidaria</taxon>
        <taxon>Anthozoa</taxon>
        <taxon>Hexacorallia</taxon>
        <taxon>Scleractinia</taxon>
        <taxon>Fungiina</taxon>
        <taxon>Poritidae</taxon>
        <taxon>Porites</taxon>
    </lineage>
</organism>
<dbReference type="EMBL" id="CALNXK010000216">
    <property type="protein sequence ID" value="CAH3176698.1"/>
    <property type="molecule type" value="Genomic_DNA"/>
</dbReference>
<comment type="function">
    <text evidence="1">Metalloprotease.</text>
</comment>
<protein>
    <recommendedName>
        <fullName evidence="10">Metalloendopeptidase</fullName>
        <ecNumber evidence="10">3.4.24.-</ecNumber>
    </recommendedName>
</protein>
<keyword evidence="7 9" id="KW-0482">Metalloprotease</keyword>
<dbReference type="SMART" id="SM00235">
    <property type="entry name" value="ZnMc"/>
    <property type="match status" value="3"/>
</dbReference>
<evidence type="ECO:0000256" key="7">
    <source>
        <dbReference type="ARBA" id="ARBA00023049"/>
    </source>
</evidence>
<feature type="binding site" evidence="9">
    <location>
        <position position="144"/>
    </location>
    <ligand>
        <name>Zn(2+)</name>
        <dbReference type="ChEBI" id="CHEBI:29105"/>
        <note>catalytic</note>
    </ligand>
</feature>
<accession>A0ABN8RD13</accession>
<feature type="binding site" evidence="9">
    <location>
        <position position="138"/>
    </location>
    <ligand>
        <name>Zn(2+)</name>
        <dbReference type="ChEBI" id="CHEBI:29105"/>
        <note>catalytic</note>
    </ligand>
</feature>
<dbReference type="Gene3D" id="3.40.390.10">
    <property type="entry name" value="Collagenase (Catalytic Domain)"/>
    <property type="match status" value="3"/>
</dbReference>
<feature type="binding site" evidence="9">
    <location>
        <position position="134"/>
    </location>
    <ligand>
        <name>Zn(2+)</name>
        <dbReference type="ChEBI" id="CHEBI:29105"/>
        <note>catalytic</note>
    </ligand>
</feature>
<evidence type="ECO:0000259" key="12">
    <source>
        <dbReference type="PROSITE" id="PS51864"/>
    </source>
</evidence>
<dbReference type="SUPFAM" id="SSF55486">
    <property type="entry name" value="Metalloproteases ('zincins'), catalytic domain"/>
    <property type="match status" value="3"/>
</dbReference>